<protein>
    <submittedName>
        <fullName evidence="2">Uncharacterized protein</fullName>
    </submittedName>
</protein>
<comment type="caution">
    <text evidence="2">The sequence shown here is derived from an EMBL/GenBank/DDBJ whole genome shotgun (WGS) entry which is preliminary data.</text>
</comment>
<reference evidence="3" key="1">
    <citation type="submission" date="2017-01" db="EMBL/GenBank/DDBJ databases">
        <title>Comparative genomics of anhydrobiosis in the tardigrade Hypsibius dujardini.</title>
        <authorList>
            <person name="Yoshida Y."/>
            <person name="Koutsovoulos G."/>
            <person name="Laetsch D."/>
            <person name="Stevens L."/>
            <person name="Kumar S."/>
            <person name="Horikawa D."/>
            <person name="Ishino K."/>
            <person name="Komine S."/>
            <person name="Tomita M."/>
            <person name="Blaxter M."/>
            <person name="Arakawa K."/>
        </authorList>
    </citation>
    <scope>NUCLEOTIDE SEQUENCE [LARGE SCALE GENOMIC DNA]</scope>
    <source>
        <strain evidence="3">Z151</strain>
    </source>
</reference>
<evidence type="ECO:0000313" key="3">
    <source>
        <dbReference type="Proteomes" id="UP000192578"/>
    </source>
</evidence>
<evidence type="ECO:0000256" key="1">
    <source>
        <dbReference type="SAM" id="MobiDB-lite"/>
    </source>
</evidence>
<proteinExistence type="predicted"/>
<sequence length="98" mass="10458">MLLVVPPGDADISTVNVHDSHTTIIMTDTNTNLKASTDRGSKIADRTGSPPPGAVGMGARKASNVGQIVVFAKEEKRRKATVTYCTVAILTAVFWPYQ</sequence>
<organism evidence="2 3">
    <name type="scientific">Hypsibius exemplaris</name>
    <name type="common">Freshwater tardigrade</name>
    <dbReference type="NCBI Taxonomy" id="2072580"/>
    <lineage>
        <taxon>Eukaryota</taxon>
        <taxon>Metazoa</taxon>
        <taxon>Ecdysozoa</taxon>
        <taxon>Tardigrada</taxon>
        <taxon>Eutardigrada</taxon>
        <taxon>Parachela</taxon>
        <taxon>Hypsibioidea</taxon>
        <taxon>Hypsibiidae</taxon>
        <taxon>Hypsibius</taxon>
    </lineage>
</organism>
<dbReference type="Proteomes" id="UP000192578">
    <property type="component" value="Unassembled WGS sequence"/>
</dbReference>
<name>A0A1W0WCY9_HYPEX</name>
<dbReference type="EMBL" id="MTYJ01000131">
    <property type="protein sequence ID" value="OQV13050.1"/>
    <property type="molecule type" value="Genomic_DNA"/>
</dbReference>
<accession>A0A1W0WCY9</accession>
<gene>
    <name evidence="2" type="ORF">BV898_12707</name>
</gene>
<evidence type="ECO:0000313" key="2">
    <source>
        <dbReference type="EMBL" id="OQV13050.1"/>
    </source>
</evidence>
<feature type="region of interest" description="Disordered" evidence="1">
    <location>
        <begin position="33"/>
        <end position="59"/>
    </location>
</feature>
<keyword evidence="3" id="KW-1185">Reference proteome</keyword>
<dbReference type="AlphaFoldDB" id="A0A1W0WCY9"/>
<feature type="compositionally biased region" description="Basic and acidic residues" evidence="1">
    <location>
        <begin position="36"/>
        <end position="45"/>
    </location>
</feature>